<evidence type="ECO:0000313" key="2">
    <source>
        <dbReference type="Proteomes" id="UP001189429"/>
    </source>
</evidence>
<sequence>ALYPTVCFRGLVLAVNWGPGGRLLRPPPFRCRTFGQASGDLLELRGGAADGGRAAAKGEGCEVLVPVGLPGGDFFAFADFLADRHPHLVEVSGRRVRQWCLRSGLDPARGASRDRPGVPSEAWREPLLTRAQLTGRGVLLVELRQALLREGRAELLGLLPAAAKKV</sequence>
<dbReference type="EMBL" id="CAUYUJ010013276">
    <property type="protein sequence ID" value="CAK0835909.1"/>
    <property type="molecule type" value="Genomic_DNA"/>
</dbReference>
<name>A0ABN9STU7_9DINO</name>
<feature type="non-terminal residue" evidence="1">
    <location>
        <position position="1"/>
    </location>
</feature>
<accession>A0ABN9STU7</accession>
<comment type="caution">
    <text evidence="1">The sequence shown here is derived from an EMBL/GenBank/DDBJ whole genome shotgun (WGS) entry which is preliminary data.</text>
</comment>
<organism evidence="1 2">
    <name type="scientific">Prorocentrum cordatum</name>
    <dbReference type="NCBI Taxonomy" id="2364126"/>
    <lineage>
        <taxon>Eukaryota</taxon>
        <taxon>Sar</taxon>
        <taxon>Alveolata</taxon>
        <taxon>Dinophyceae</taxon>
        <taxon>Prorocentrales</taxon>
        <taxon>Prorocentraceae</taxon>
        <taxon>Prorocentrum</taxon>
    </lineage>
</organism>
<keyword evidence="2" id="KW-1185">Reference proteome</keyword>
<reference evidence="1" key="1">
    <citation type="submission" date="2023-10" db="EMBL/GenBank/DDBJ databases">
        <authorList>
            <person name="Chen Y."/>
            <person name="Shah S."/>
            <person name="Dougan E. K."/>
            <person name="Thang M."/>
            <person name="Chan C."/>
        </authorList>
    </citation>
    <scope>NUCLEOTIDE SEQUENCE [LARGE SCALE GENOMIC DNA]</scope>
</reference>
<proteinExistence type="predicted"/>
<gene>
    <name evidence="1" type="ORF">PCOR1329_LOCUS32567</name>
</gene>
<dbReference type="Proteomes" id="UP001189429">
    <property type="component" value="Unassembled WGS sequence"/>
</dbReference>
<evidence type="ECO:0000313" key="1">
    <source>
        <dbReference type="EMBL" id="CAK0835909.1"/>
    </source>
</evidence>
<protein>
    <submittedName>
        <fullName evidence="1">Uncharacterized protein</fullName>
    </submittedName>
</protein>